<keyword evidence="4" id="KW-1185">Reference proteome</keyword>
<feature type="region of interest" description="Disordered" evidence="2">
    <location>
        <begin position="28"/>
        <end position="86"/>
    </location>
</feature>
<dbReference type="EMBL" id="MCGE01000044">
    <property type="protein sequence ID" value="ORZ05405.1"/>
    <property type="molecule type" value="Genomic_DNA"/>
</dbReference>
<name>A0A1X2HYV0_9FUNG</name>
<accession>A0A1X2HYV0</accession>
<reference evidence="3 4" key="1">
    <citation type="submission" date="2016-07" db="EMBL/GenBank/DDBJ databases">
        <title>Pervasive Adenine N6-methylation of Active Genes in Fungi.</title>
        <authorList>
            <consortium name="DOE Joint Genome Institute"/>
            <person name="Mondo S.J."/>
            <person name="Dannebaum R.O."/>
            <person name="Kuo R.C."/>
            <person name="Labutti K."/>
            <person name="Haridas S."/>
            <person name="Kuo A."/>
            <person name="Salamov A."/>
            <person name="Ahrendt S.R."/>
            <person name="Lipzen A."/>
            <person name="Sullivan W."/>
            <person name="Andreopoulos W.B."/>
            <person name="Clum A."/>
            <person name="Lindquist E."/>
            <person name="Daum C."/>
            <person name="Ramamoorthy G.K."/>
            <person name="Gryganskyi A."/>
            <person name="Culley D."/>
            <person name="Magnuson J.K."/>
            <person name="James T.Y."/>
            <person name="O'Malley M.A."/>
            <person name="Stajich J.E."/>
            <person name="Spatafora J.W."/>
            <person name="Visel A."/>
            <person name="Grigoriev I.V."/>
        </authorList>
    </citation>
    <scope>NUCLEOTIDE SEQUENCE [LARGE SCALE GENOMIC DNA]</scope>
    <source>
        <strain evidence="3 4">NRRL 1336</strain>
    </source>
</reference>
<feature type="coiled-coil region" evidence="1">
    <location>
        <begin position="86"/>
        <end position="148"/>
    </location>
</feature>
<feature type="compositionally biased region" description="Low complexity" evidence="2">
    <location>
        <begin position="36"/>
        <end position="51"/>
    </location>
</feature>
<dbReference type="OrthoDB" id="2297542at2759"/>
<keyword evidence="1" id="KW-0175">Coiled coil</keyword>
<protein>
    <submittedName>
        <fullName evidence="3">Uncharacterized protein</fullName>
    </submittedName>
</protein>
<dbReference type="Proteomes" id="UP000193560">
    <property type="component" value="Unassembled WGS sequence"/>
</dbReference>
<evidence type="ECO:0000256" key="1">
    <source>
        <dbReference type="SAM" id="Coils"/>
    </source>
</evidence>
<feature type="non-terminal residue" evidence="3">
    <location>
        <position position="160"/>
    </location>
</feature>
<proteinExistence type="predicted"/>
<gene>
    <name evidence="3" type="ORF">BCR42DRAFT_428241</name>
</gene>
<evidence type="ECO:0000313" key="3">
    <source>
        <dbReference type="EMBL" id="ORZ05405.1"/>
    </source>
</evidence>
<evidence type="ECO:0000256" key="2">
    <source>
        <dbReference type="SAM" id="MobiDB-lite"/>
    </source>
</evidence>
<evidence type="ECO:0000313" key="4">
    <source>
        <dbReference type="Proteomes" id="UP000193560"/>
    </source>
</evidence>
<comment type="caution">
    <text evidence="3">The sequence shown here is derived from an EMBL/GenBank/DDBJ whole genome shotgun (WGS) entry which is preliminary data.</text>
</comment>
<feature type="compositionally biased region" description="Low complexity" evidence="2">
    <location>
        <begin position="65"/>
        <end position="79"/>
    </location>
</feature>
<dbReference type="AlphaFoldDB" id="A0A1X2HYV0"/>
<organism evidence="3 4">
    <name type="scientific">Absidia repens</name>
    <dbReference type="NCBI Taxonomy" id="90262"/>
    <lineage>
        <taxon>Eukaryota</taxon>
        <taxon>Fungi</taxon>
        <taxon>Fungi incertae sedis</taxon>
        <taxon>Mucoromycota</taxon>
        <taxon>Mucoromycotina</taxon>
        <taxon>Mucoromycetes</taxon>
        <taxon>Mucorales</taxon>
        <taxon>Cunninghamellaceae</taxon>
        <taxon>Absidia</taxon>
    </lineage>
</organism>
<sequence>MTETPSLPLKRELLNEWLADTQDHVFHTKKRKTHTPSSPSLSLPSLSSPSSVASNEDDFSDDRSLLSLPTLTTTTTMTTHQPIHKKTRKVVRLDNLERKVDRLLNDNHQLKQCAHVLEWQHHVALSETEAKEAKIAALEKQLAAARELLLLNHENDDSLV</sequence>